<protein>
    <submittedName>
        <fullName evidence="2">Uncharacterized protein</fullName>
    </submittedName>
</protein>
<reference evidence="2" key="1">
    <citation type="submission" date="2014-09" db="EMBL/GenBank/DDBJ databases">
        <authorList>
            <person name="Magalhaes I.L.F."/>
            <person name="Oliveira U."/>
            <person name="Santos F.R."/>
            <person name="Vidigal T.H.D.A."/>
            <person name="Brescovit A.D."/>
            <person name="Santos A.J."/>
        </authorList>
    </citation>
    <scope>NUCLEOTIDE SEQUENCE</scope>
    <source>
        <tissue evidence="2">Shoot tissue taken approximately 20 cm above the soil surface</tissue>
    </source>
</reference>
<evidence type="ECO:0000313" key="2">
    <source>
        <dbReference type="EMBL" id="JAD39084.1"/>
    </source>
</evidence>
<feature type="chain" id="PRO_5012813770" evidence="1">
    <location>
        <begin position="16"/>
        <end position="70"/>
    </location>
</feature>
<proteinExistence type="predicted"/>
<dbReference type="AlphaFoldDB" id="A0A0A8ZI91"/>
<name>A0A0A8ZI91_ARUDO</name>
<evidence type="ECO:0000256" key="1">
    <source>
        <dbReference type="SAM" id="SignalP"/>
    </source>
</evidence>
<keyword evidence="1" id="KW-0732">Signal</keyword>
<dbReference type="EMBL" id="GBRH01258811">
    <property type="protein sequence ID" value="JAD39084.1"/>
    <property type="molecule type" value="Transcribed_RNA"/>
</dbReference>
<feature type="signal peptide" evidence="1">
    <location>
        <begin position="1"/>
        <end position="15"/>
    </location>
</feature>
<reference evidence="2" key="2">
    <citation type="journal article" date="2015" name="Data Brief">
        <title>Shoot transcriptome of the giant reed, Arundo donax.</title>
        <authorList>
            <person name="Barrero R.A."/>
            <person name="Guerrero F.D."/>
            <person name="Moolhuijzen P."/>
            <person name="Goolsby J.A."/>
            <person name="Tidwell J."/>
            <person name="Bellgard S.E."/>
            <person name="Bellgard M.I."/>
        </authorList>
    </citation>
    <scope>NUCLEOTIDE SEQUENCE</scope>
    <source>
        <tissue evidence="2">Shoot tissue taken approximately 20 cm above the soil surface</tissue>
    </source>
</reference>
<sequence>MHCLWNNCYIVHCLCILFCSFPDCHVNCYSLVLSISLCYNVIVLLRSPELWSVRLYCLLCGPEKGKLSKI</sequence>
<accession>A0A0A8ZI91</accession>
<organism evidence="2">
    <name type="scientific">Arundo donax</name>
    <name type="common">Giant reed</name>
    <name type="synonym">Donax arundinaceus</name>
    <dbReference type="NCBI Taxonomy" id="35708"/>
    <lineage>
        <taxon>Eukaryota</taxon>
        <taxon>Viridiplantae</taxon>
        <taxon>Streptophyta</taxon>
        <taxon>Embryophyta</taxon>
        <taxon>Tracheophyta</taxon>
        <taxon>Spermatophyta</taxon>
        <taxon>Magnoliopsida</taxon>
        <taxon>Liliopsida</taxon>
        <taxon>Poales</taxon>
        <taxon>Poaceae</taxon>
        <taxon>PACMAD clade</taxon>
        <taxon>Arundinoideae</taxon>
        <taxon>Arundineae</taxon>
        <taxon>Arundo</taxon>
    </lineage>
</organism>